<dbReference type="SMART" id="SM00526">
    <property type="entry name" value="H15"/>
    <property type="match status" value="1"/>
</dbReference>
<dbReference type="Gene3D" id="1.10.10.10">
    <property type="entry name" value="Winged helix-like DNA-binding domain superfamily/Winged helix DNA-binding domain"/>
    <property type="match status" value="1"/>
</dbReference>
<dbReference type="GO" id="GO:0003677">
    <property type="term" value="F:DNA binding"/>
    <property type="evidence" value="ECO:0007669"/>
    <property type="project" value="UniProtKB-KW"/>
</dbReference>
<evidence type="ECO:0000256" key="3">
    <source>
        <dbReference type="ARBA" id="ARBA00023242"/>
    </source>
</evidence>
<organism evidence="6 7">
    <name type="scientific">Pelobates cultripes</name>
    <name type="common">Western spadefoot toad</name>
    <dbReference type="NCBI Taxonomy" id="61616"/>
    <lineage>
        <taxon>Eukaryota</taxon>
        <taxon>Metazoa</taxon>
        <taxon>Chordata</taxon>
        <taxon>Craniata</taxon>
        <taxon>Vertebrata</taxon>
        <taxon>Euteleostomi</taxon>
        <taxon>Amphibia</taxon>
        <taxon>Batrachia</taxon>
        <taxon>Anura</taxon>
        <taxon>Pelobatoidea</taxon>
        <taxon>Pelobatidae</taxon>
        <taxon>Pelobates</taxon>
    </lineage>
</organism>
<evidence type="ECO:0000256" key="4">
    <source>
        <dbReference type="SAM" id="MobiDB-lite"/>
    </source>
</evidence>
<dbReference type="InterPro" id="IPR005818">
    <property type="entry name" value="Histone_H1/H5_H15"/>
</dbReference>
<dbReference type="InterPro" id="IPR036388">
    <property type="entry name" value="WH-like_DNA-bd_sf"/>
</dbReference>
<name>A0AAD1SUJ4_PELCU</name>
<dbReference type="GO" id="GO:0006334">
    <property type="term" value="P:nucleosome assembly"/>
    <property type="evidence" value="ECO:0007669"/>
    <property type="project" value="InterPro"/>
</dbReference>
<keyword evidence="7" id="KW-1185">Reference proteome</keyword>
<dbReference type="Proteomes" id="UP001295444">
    <property type="component" value="Chromosome 08"/>
</dbReference>
<sequence length="239" mass="25703">MAPKKAVPPTEVKEKETAPAPGECKVKAKAKRRLSKLVMPLGHPSTLSMVIEALKKDSERKGTSVPAIRTRILAAHPTVDPMRLKFLLRTALNKGIEKGILIRPLNSSAKGATGRFKLAKGEKKPTTQKKKMSENIDPNAEEKPIKKTTKKAKVAKGEKTDKVEKAEPKKDVKKKPAAKKDGKEKAVKATASKKPKATTPAEGAKPKKVPAKKEPKAGASKEPSTAEGPAPKNGKKVKK</sequence>
<dbReference type="CDD" id="cd00073">
    <property type="entry name" value="H15"/>
    <property type="match status" value="1"/>
</dbReference>
<gene>
    <name evidence="6" type="ORF">PECUL_23A043271</name>
</gene>
<dbReference type="GO" id="GO:0005634">
    <property type="term" value="C:nucleus"/>
    <property type="evidence" value="ECO:0007669"/>
    <property type="project" value="UniProtKB-ARBA"/>
</dbReference>
<dbReference type="EMBL" id="OW240919">
    <property type="protein sequence ID" value="CAH2312108.1"/>
    <property type="molecule type" value="Genomic_DNA"/>
</dbReference>
<dbReference type="SUPFAM" id="SSF46785">
    <property type="entry name" value="Winged helix' DNA-binding domain"/>
    <property type="match status" value="1"/>
</dbReference>
<evidence type="ECO:0000313" key="6">
    <source>
        <dbReference type="EMBL" id="CAH2312108.1"/>
    </source>
</evidence>
<protein>
    <submittedName>
        <fullName evidence="6">B4 isoform X1</fullName>
    </submittedName>
</protein>
<keyword evidence="3" id="KW-0539">Nucleus</keyword>
<evidence type="ECO:0000259" key="5">
    <source>
        <dbReference type="PROSITE" id="PS51504"/>
    </source>
</evidence>
<feature type="compositionally biased region" description="Basic and acidic residues" evidence="4">
    <location>
        <begin position="155"/>
        <end position="170"/>
    </location>
</feature>
<proteinExistence type="predicted"/>
<accession>A0AAD1SUJ4</accession>
<dbReference type="FunFam" id="1.10.10.10:FF:000393">
    <property type="entry name" value="Oocyte-specific H1 histone"/>
    <property type="match status" value="1"/>
</dbReference>
<keyword evidence="2" id="KW-0238">DNA-binding</keyword>
<feature type="region of interest" description="Disordered" evidence="4">
    <location>
        <begin position="113"/>
        <end position="239"/>
    </location>
</feature>
<evidence type="ECO:0000313" key="7">
    <source>
        <dbReference type="Proteomes" id="UP001295444"/>
    </source>
</evidence>
<dbReference type="AlphaFoldDB" id="A0AAD1SUJ4"/>
<evidence type="ECO:0000256" key="1">
    <source>
        <dbReference type="ARBA" id="ARBA00022454"/>
    </source>
</evidence>
<dbReference type="InterPro" id="IPR036390">
    <property type="entry name" value="WH_DNA-bd_sf"/>
</dbReference>
<dbReference type="GO" id="GO:0000786">
    <property type="term" value="C:nucleosome"/>
    <property type="evidence" value="ECO:0007669"/>
    <property type="project" value="InterPro"/>
</dbReference>
<feature type="compositionally biased region" description="Basic and acidic residues" evidence="4">
    <location>
        <begin position="178"/>
        <end position="187"/>
    </location>
</feature>
<evidence type="ECO:0000256" key="2">
    <source>
        <dbReference type="ARBA" id="ARBA00023125"/>
    </source>
</evidence>
<keyword evidence="1" id="KW-0158">Chromosome</keyword>
<feature type="region of interest" description="Disordered" evidence="4">
    <location>
        <begin position="1"/>
        <end position="27"/>
    </location>
</feature>
<reference evidence="6" key="1">
    <citation type="submission" date="2022-03" db="EMBL/GenBank/DDBJ databases">
        <authorList>
            <person name="Alioto T."/>
            <person name="Alioto T."/>
            <person name="Gomez Garrido J."/>
        </authorList>
    </citation>
    <scope>NUCLEOTIDE SEQUENCE</scope>
</reference>
<dbReference type="PROSITE" id="PS51504">
    <property type="entry name" value="H15"/>
    <property type="match status" value="1"/>
</dbReference>
<feature type="domain" description="H15" evidence="5">
    <location>
        <begin position="42"/>
        <end position="120"/>
    </location>
</feature>
<dbReference type="Pfam" id="PF00538">
    <property type="entry name" value="Linker_histone"/>
    <property type="match status" value="1"/>
</dbReference>